<gene>
    <name evidence="1" type="ORF">SAMN02799620_04451</name>
</gene>
<reference evidence="2" key="1">
    <citation type="submission" date="2016-10" db="EMBL/GenBank/DDBJ databases">
        <authorList>
            <person name="Varghese N."/>
            <person name="Submissions S."/>
        </authorList>
    </citation>
    <scope>NUCLEOTIDE SEQUENCE [LARGE SCALE GENOMIC DNA]</scope>
    <source>
        <strain evidence="2">UNC267MFSha1.1M11</strain>
    </source>
</reference>
<organism evidence="1 2">
    <name type="scientific">Mycolicibacterium fluoranthenivorans</name>
    <dbReference type="NCBI Taxonomy" id="258505"/>
    <lineage>
        <taxon>Bacteria</taxon>
        <taxon>Bacillati</taxon>
        <taxon>Actinomycetota</taxon>
        <taxon>Actinomycetes</taxon>
        <taxon>Mycobacteriales</taxon>
        <taxon>Mycobacteriaceae</taxon>
        <taxon>Mycolicibacterium</taxon>
    </lineage>
</organism>
<dbReference type="Proteomes" id="UP000199707">
    <property type="component" value="Unassembled WGS sequence"/>
</dbReference>
<dbReference type="STRING" id="1502745.SAMN02799620_04451"/>
<evidence type="ECO:0000313" key="1">
    <source>
        <dbReference type="EMBL" id="SCX27879.1"/>
    </source>
</evidence>
<name>A0A1G4WS51_9MYCO</name>
<evidence type="ECO:0000313" key="2">
    <source>
        <dbReference type="Proteomes" id="UP000199707"/>
    </source>
</evidence>
<accession>A0A1G4WS51</accession>
<dbReference type="RefSeq" id="WP_090361230.1">
    <property type="nucleotide sequence ID" value="NZ_FMUB01000009.1"/>
</dbReference>
<sequence length="86" mass="9472">MKTLNSYRHRQVNTVSTRYVVTDRLHHERCVCVAADQLTATVSNWLAQLGAHSSLVEELARTVRQGDWTAAHAIADALSIDVTVAA</sequence>
<dbReference type="EMBL" id="FMUB01000009">
    <property type="protein sequence ID" value="SCX27879.1"/>
    <property type="molecule type" value="Genomic_DNA"/>
</dbReference>
<dbReference type="AlphaFoldDB" id="A0A1G4WS51"/>
<protein>
    <submittedName>
        <fullName evidence="1">Uncharacterized protein</fullName>
    </submittedName>
</protein>
<proteinExistence type="predicted"/>